<dbReference type="RefSeq" id="WP_006978417.1">
    <property type="nucleotide sequence ID" value="NZ_ABVL01000002.1"/>
</dbReference>
<dbReference type="AlphaFoldDB" id="B4CWQ3"/>
<evidence type="ECO:0000313" key="1">
    <source>
        <dbReference type="EMBL" id="EDY21845.1"/>
    </source>
</evidence>
<organism evidence="1 2">
    <name type="scientific">Chthoniobacter flavus Ellin428</name>
    <dbReference type="NCBI Taxonomy" id="497964"/>
    <lineage>
        <taxon>Bacteria</taxon>
        <taxon>Pseudomonadati</taxon>
        <taxon>Verrucomicrobiota</taxon>
        <taxon>Spartobacteria</taxon>
        <taxon>Chthoniobacterales</taxon>
        <taxon>Chthoniobacteraceae</taxon>
        <taxon>Chthoniobacter</taxon>
    </lineage>
</organism>
<keyword evidence="2" id="KW-1185">Reference proteome</keyword>
<reference evidence="1 2" key="1">
    <citation type="journal article" date="2011" name="J. Bacteriol.">
        <title>Genome sequence of Chthoniobacter flavus Ellin428, an aerobic heterotrophic soil bacterium.</title>
        <authorList>
            <person name="Kant R."/>
            <person name="van Passel M.W."/>
            <person name="Palva A."/>
            <person name="Lucas S."/>
            <person name="Lapidus A."/>
            <person name="Glavina Del Rio T."/>
            <person name="Dalin E."/>
            <person name="Tice H."/>
            <person name="Bruce D."/>
            <person name="Goodwin L."/>
            <person name="Pitluck S."/>
            <person name="Larimer F.W."/>
            <person name="Land M.L."/>
            <person name="Hauser L."/>
            <person name="Sangwan P."/>
            <person name="de Vos W.M."/>
            <person name="Janssen P.H."/>
            <person name="Smidt H."/>
        </authorList>
    </citation>
    <scope>NUCLEOTIDE SEQUENCE [LARGE SCALE GENOMIC DNA]</scope>
    <source>
        <strain evidence="1 2">Ellin428</strain>
    </source>
</reference>
<protein>
    <submittedName>
        <fullName evidence="1">Uncharacterized protein</fullName>
    </submittedName>
</protein>
<comment type="caution">
    <text evidence="1">The sequence shown here is derived from an EMBL/GenBank/DDBJ whole genome shotgun (WGS) entry which is preliminary data.</text>
</comment>
<sequence>MAEPSEAPNIDPKLDIEKAAQRALLQAGEIQRVKRKLRELCERAAKMVPPEIEERPAE</sequence>
<evidence type="ECO:0000313" key="2">
    <source>
        <dbReference type="Proteomes" id="UP000005824"/>
    </source>
</evidence>
<name>B4CWQ3_9BACT</name>
<gene>
    <name evidence="1" type="ORF">CfE428DRAFT_1091</name>
</gene>
<proteinExistence type="predicted"/>
<dbReference type="InParanoid" id="B4CWQ3"/>
<accession>B4CWQ3</accession>
<dbReference type="Proteomes" id="UP000005824">
    <property type="component" value="Unassembled WGS sequence"/>
</dbReference>
<dbReference type="EMBL" id="ABVL01000002">
    <property type="protein sequence ID" value="EDY21845.1"/>
    <property type="molecule type" value="Genomic_DNA"/>
</dbReference>